<feature type="transmembrane region" description="Helical" evidence="1">
    <location>
        <begin position="82"/>
        <end position="104"/>
    </location>
</feature>
<keyword evidence="1" id="KW-0472">Membrane</keyword>
<dbReference type="InterPro" id="IPR010865">
    <property type="entry name" value="DUF1499"/>
</dbReference>
<evidence type="ECO:0000256" key="1">
    <source>
        <dbReference type="SAM" id="Phobius"/>
    </source>
</evidence>
<evidence type="ECO:0000313" key="2">
    <source>
        <dbReference type="EMBL" id="KVX00086.1"/>
    </source>
</evidence>
<proteinExistence type="predicted"/>
<protein>
    <recommendedName>
        <fullName evidence="4">DUF1499 domain-containing protein</fullName>
    </recommendedName>
</protein>
<evidence type="ECO:0000313" key="3">
    <source>
        <dbReference type="Proteomes" id="UP000055702"/>
    </source>
</evidence>
<sequence length="252" mass="27005">MDVMQKRNIGNIALIVAIVSVAIAAVMVFGSSLGLWDPIVGFMASRNYNNLLGYLVVVVAVLALGTSFTIKQDSNAKGKGILTSTIALLLGLAILSPSIMALVIKPVKYPPIHDITTNTQSPPQFEFLTDSRVGAKNSLVYGGEEIAAQQLQAFPNIQPIATDLSVEAAYQKALTVAKTMGWTIVAQDPKALRFESTATTPFFNFADDVVIVVSSLEQGSRIDLRSVSRIGIGDAGVNAKRIQEFSQRFSES</sequence>
<dbReference type="EMBL" id="LRDC01000071">
    <property type="protein sequence ID" value="KVX00086.1"/>
    <property type="molecule type" value="Genomic_DNA"/>
</dbReference>
<dbReference type="AlphaFoldDB" id="A0A106BX50"/>
<reference evidence="2 3" key="1">
    <citation type="submission" date="2016-01" db="EMBL/GenBank/DDBJ databases">
        <title>Draft genome of the antarctic isolate Shewanella frigidimarina Ag06-30.</title>
        <authorList>
            <person name="Parmeciano Di Noto G."/>
            <person name="Vazquez S."/>
            <person name="Mac Cormack W."/>
            <person name="Iriarte A."/>
            <person name="Quiroga C."/>
        </authorList>
    </citation>
    <scope>NUCLEOTIDE SEQUENCE [LARGE SCALE GENOMIC DNA]</scope>
    <source>
        <strain evidence="2 3">Ag06-30</strain>
    </source>
</reference>
<dbReference type="Pfam" id="PF07386">
    <property type="entry name" value="DUF1499"/>
    <property type="match status" value="1"/>
</dbReference>
<name>A0A106BX50_SHEFR</name>
<feature type="transmembrane region" description="Helical" evidence="1">
    <location>
        <begin position="12"/>
        <end position="31"/>
    </location>
</feature>
<accession>A0A106BX50</accession>
<keyword evidence="1" id="KW-1133">Transmembrane helix</keyword>
<keyword evidence="1" id="KW-0812">Transmembrane</keyword>
<dbReference type="Proteomes" id="UP000055702">
    <property type="component" value="Unassembled WGS sequence"/>
</dbReference>
<comment type="caution">
    <text evidence="2">The sequence shown here is derived from an EMBL/GenBank/DDBJ whole genome shotgun (WGS) entry which is preliminary data.</text>
</comment>
<feature type="transmembrane region" description="Helical" evidence="1">
    <location>
        <begin position="51"/>
        <end position="70"/>
    </location>
</feature>
<organism evidence="2">
    <name type="scientific">Shewanella frigidimarina</name>
    <dbReference type="NCBI Taxonomy" id="56812"/>
    <lineage>
        <taxon>Bacteria</taxon>
        <taxon>Pseudomonadati</taxon>
        <taxon>Pseudomonadota</taxon>
        <taxon>Gammaproteobacteria</taxon>
        <taxon>Alteromonadales</taxon>
        <taxon>Shewanellaceae</taxon>
        <taxon>Shewanella</taxon>
    </lineage>
</organism>
<gene>
    <name evidence="2" type="ORF">AWJ07_09735</name>
</gene>
<evidence type="ECO:0008006" key="4">
    <source>
        <dbReference type="Google" id="ProtNLM"/>
    </source>
</evidence>